<feature type="region of interest" description="Disordered" evidence="1">
    <location>
        <begin position="1"/>
        <end position="24"/>
    </location>
</feature>
<dbReference type="EMBL" id="QIBW01000005">
    <property type="protein sequence ID" value="ROT90501.1"/>
    <property type="molecule type" value="Genomic_DNA"/>
</dbReference>
<reference evidence="3" key="1">
    <citation type="submission" date="2018-05" db="EMBL/GenBank/DDBJ databases">
        <title>Genome Sequencing of selected type strains of the family Eggerthellaceae.</title>
        <authorList>
            <person name="Danylec N."/>
            <person name="Stoll D.A."/>
            <person name="Doetsch A."/>
            <person name="Huch M."/>
        </authorList>
    </citation>
    <scope>NUCLEOTIDE SEQUENCE [LARGE SCALE GENOMIC DNA]</scope>
    <source>
        <strain evidence="3">DSM 27213</strain>
    </source>
</reference>
<dbReference type="Proteomes" id="UP000285258">
    <property type="component" value="Unassembled WGS sequence"/>
</dbReference>
<feature type="compositionally biased region" description="Basic and acidic residues" evidence="1">
    <location>
        <begin position="8"/>
        <end position="22"/>
    </location>
</feature>
<organism evidence="2 3">
    <name type="scientific">Gordonibacter urolithinfaciens</name>
    <dbReference type="NCBI Taxonomy" id="1335613"/>
    <lineage>
        <taxon>Bacteria</taxon>
        <taxon>Bacillati</taxon>
        <taxon>Actinomycetota</taxon>
        <taxon>Coriobacteriia</taxon>
        <taxon>Eggerthellales</taxon>
        <taxon>Eggerthellaceae</taxon>
        <taxon>Gordonibacter</taxon>
    </lineage>
</organism>
<evidence type="ECO:0000313" key="3">
    <source>
        <dbReference type="Proteomes" id="UP000285258"/>
    </source>
</evidence>
<evidence type="ECO:0000313" key="2">
    <source>
        <dbReference type="EMBL" id="ROT90501.1"/>
    </source>
</evidence>
<dbReference type="AlphaFoldDB" id="A0A423UL75"/>
<protein>
    <submittedName>
        <fullName evidence="2">Nucleotidyl transferase AbiEii/AbiGii toxin family protein</fullName>
    </submittedName>
</protein>
<gene>
    <name evidence="2" type="ORF">DMP12_05695</name>
</gene>
<proteinExistence type="predicted"/>
<dbReference type="RefSeq" id="WP_096226776.1">
    <property type="nucleotide sequence ID" value="NZ_CP168029.1"/>
</dbReference>
<name>A0A423UL75_9ACTN</name>
<dbReference type="InterPro" id="IPR014942">
    <property type="entry name" value="AbiEii"/>
</dbReference>
<accession>A0A423UL75</accession>
<keyword evidence="2" id="KW-0808">Transferase</keyword>
<dbReference type="GO" id="GO:0016740">
    <property type="term" value="F:transferase activity"/>
    <property type="evidence" value="ECO:0007669"/>
    <property type="project" value="UniProtKB-KW"/>
</dbReference>
<evidence type="ECO:0000256" key="1">
    <source>
        <dbReference type="SAM" id="MobiDB-lite"/>
    </source>
</evidence>
<dbReference type="Pfam" id="PF08843">
    <property type="entry name" value="AbiEii"/>
    <property type="match status" value="1"/>
</dbReference>
<comment type="caution">
    <text evidence="2">The sequence shown here is derived from an EMBL/GenBank/DDBJ whole genome shotgun (WGS) entry which is preliminary data.</text>
</comment>
<sequence>MAFESAEQFDRAAKKSVKESGRDPGTAYREMLRDRFLCRVFGGADGKFVLKGGSGLLARIPDARATKDIDFATSSRESAETALQALNALAARDLGDFCSFRLTDSEESLDENGYSRLLKLRYASFIGDEEKDPILIDLSLDCSTTLPPELVSPANRVRIEGVETCDYLAYPLPDQLADKLCAIMELQPGGWPSSRMKDLVDVVTYATHEGFSLRQLATAIESECGKRGMAVPKRFEAPSIWRPRFADFAKRNGVSRDFATFDAAVKLAAGFFDPALSESAAGDAEWSCTDLGWRRTS</sequence>